<gene>
    <name evidence="1" type="ORF">B0T10DRAFT_14822</name>
</gene>
<dbReference type="AlphaFoldDB" id="A0A9P8WIG3"/>
<dbReference type="Proteomes" id="UP000777438">
    <property type="component" value="Unassembled WGS sequence"/>
</dbReference>
<organism evidence="1 2">
    <name type="scientific">Thelonectria olida</name>
    <dbReference type="NCBI Taxonomy" id="1576542"/>
    <lineage>
        <taxon>Eukaryota</taxon>
        <taxon>Fungi</taxon>
        <taxon>Dikarya</taxon>
        <taxon>Ascomycota</taxon>
        <taxon>Pezizomycotina</taxon>
        <taxon>Sordariomycetes</taxon>
        <taxon>Hypocreomycetidae</taxon>
        <taxon>Hypocreales</taxon>
        <taxon>Nectriaceae</taxon>
        <taxon>Thelonectria</taxon>
    </lineage>
</organism>
<dbReference type="EMBL" id="JAGPYM010000001">
    <property type="protein sequence ID" value="KAH6900086.1"/>
    <property type="molecule type" value="Genomic_DNA"/>
</dbReference>
<accession>A0A9P8WIG3</accession>
<evidence type="ECO:0000313" key="2">
    <source>
        <dbReference type="Proteomes" id="UP000777438"/>
    </source>
</evidence>
<comment type="caution">
    <text evidence="1">The sequence shown here is derived from an EMBL/GenBank/DDBJ whole genome shotgun (WGS) entry which is preliminary data.</text>
</comment>
<sequence length="189" mass="20535">MFPAALTLAPLHELCAIFVLASTKLRLLLSTLGSDMVIGLGPAYSFLLVGKWKSPPRHPPVSNFLNCLLLTAVGREGSLPAYHRNSVTVTSCALRTLTLSPTSSHHDCRRSRYQPQATKRSSLLGFVPSDGAVHLPRARVRHPDTELPCCTTKLSARTVGSPPSPVTWTRLSIFRTSILILICISRTPG</sequence>
<name>A0A9P8WIG3_9HYPO</name>
<reference evidence="1 2" key="1">
    <citation type="journal article" date="2021" name="Nat. Commun.">
        <title>Genetic determinants of endophytism in the Arabidopsis root mycobiome.</title>
        <authorList>
            <person name="Mesny F."/>
            <person name="Miyauchi S."/>
            <person name="Thiergart T."/>
            <person name="Pickel B."/>
            <person name="Atanasova L."/>
            <person name="Karlsson M."/>
            <person name="Huettel B."/>
            <person name="Barry K.W."/>
            <person name="Haridas S."/>
            <person name="Chen C."/>
            <person name="Bauer D."/>
            <person name="Andreopoulos W."/>
            <person name="Pangilinan J."/>
            <person name="LaButti K."/>
            <person name="Riley R."/>
            <person name="Lipzen A."/>
            <person name="Clum A."/>
            <person name="Drula E."/>
            <person name="Henrissat B."/>
            <person name="Kohler A."/>
            <person name="Grigoriev I.V."/>
            <person name="Martin F.M."/>
            <person name="Hacquard S."/>
        </authorList>
    </citation>
    <scope>NUCLEOTIDE SEQUENCE [LARGE SCALE GENOMIC DNA]</scope>
    <source>
        <strain evidence="1 2">MPI-CAGE-CH-0241</strain>
    </source>
</reference>
<keyword evidence="2" id="KW-1185">Reference proteome</keyword>
<protein>
    <submittedName>
        <fullName evidence="1">Uncharacterized protein</fullName>
    </submittedName>
</protein>
<proteinExistence type="predicted"/>
<evidence type="ECO:0000313" key="1">
    <source>
        <dbReference type="EMBL" id="KAH6900086.1"/>
    </source>
</evidence>